<evidence type="ECO:0000256" key="16">
    <source>
        <dbReference type="RuleBase" id="RU004996"/>
    </source>
</evidence>
<evidence type="ECO:0000256" key="6">
    <source>
        <dbReference type="ARBA" id="ARBA00022723"/>
    </source>
</evidence>
<evidence type="ECO:0000256" key="11">
    <source>
        <dbReference type="PIRSR" id="PIRSR605478-1"/>
    </source>
</evidence>
<feature type="binding site" evidence="12">
    <location>
        <position position="383"/>
    </location>
    <ligand>
        <name>substrate</name>
    </ligand>
</feature>
<dbReference type="FunFam" id="3.40.50.970:FF:000004">
    <property type="entry name" value="Transketolase"/>
    <property type="match status" value="1"/>
</dbReference>
<evidence type="ECO:0000313" key="19">
    <source>
        <dbReference type="Proteomes" id="UP000052258"/>
    </source>
</evidence>
<feature type="binding site" evidence="14">
    <location>
        <position position="157"/>
    </location>
    <ligand>
        <name>Mg(2+)</name>
        <dbReference type="ChEBI" id="CHEBI:18420"/>
    </ligand>
</feature>
<feature type="binding site" evidence="14">
    <location>
        <position position="187"/>
    </location>
    <ligand>
        <name>Mg(2+)</name>
        <dbReference type="ChEBI" id="CHEBI:18420"/>
    </ligand>
</feature>
<evidence type="ECO:0000256" key="1">
    <source>
        <dbReference type="ARBA" id="ARBA00007131"/>
    </source>
</evidence>
<keyword evidence="7 14" id="KW-0460">Magnesium</keyword>
<feature type="binding site" evidence="13">
    <location>
        <position position="187"/>
    </location>
    <ligand>
        <name>thiamine diphosphate</name>
        <dbReference type="ChEBI" id="CHEBI:58937"/>
    </ligand>
</feature>
<dbReference type="GO" id="GO:0005829">
    <property type="term" value="C:cytosol"/>
    <property type="evidence" value="ECO:0007669"/>
    <property type="project" value="TreeGrafter"/>
</dbReference>
<feature type="binding site" evidence="12">
    <location>
        <position position="460"/>
    </location>
    <ligand>
        <name>substrate</name>
    </ligand>
</feature>
<dbReference type="CDD" id="cd07033">
    <property type="entry name" value="TPP_PYR_DXS_TK_like"/>
    <property type="match status" value="1"/>
</dbReference>
<dbReference type="PANTHER" id="PTHR43522:SF2">
    <property type="entry name" value="TRANSKETOLASE 1-RELATED"/>
    <property type="match status" value="1"/>
</dbReference>
<dbReference type="InterPro" id="IPR005474">
    <property type="entry name" value="Transketolase_N"/>
</dbReference>
<dbReference type="CDD" id="cd02012">
    <property type="entry name" value="TPP_TK"/>
    <property type="match status" value="1"/>
</dbReference>
<keyword evidence="19" id="KW-1185">Reference proteome</keyword>
<dbReference type="InterPro" id="IPR005475">
    <property type="entry name" value="Transketolase-like_Pyr-bd"/>
</dbReference>
<feature type="active site" description="Proton donor" evidence="11">
    <location>
        <position position="410"/>
    </location>
</feature>
<dbReference type="InterPro" id="IPR029061">
    <property type="entry name" value="THDP-binding"/>
</dbReference>
<dbReference type="FunFam" id="3.40.50.970:FF:000003">
    <property type="entry name" value="Transketolase"/>
    <property type="match status" value="1"/>
</dbReference>
<comment type="catalytic activity">
    <reaction evidence="9 16">
        <text>D-sedoheptulose 7-phosphate + D-glyceraldehyde 3-phosphate = aldehydo-D-ribose 5-phosphate + D-xylulose 5-phosphate</text>
        <dbReference type="Rhea" id="RHEA:10508"/>
        <dbReference type="ChEBI" id="CHEBI:57483"/>
        <dbReference type="ChEBI" id="CHEBI:57737"/>
        <dbReference type="ChEBI" id="CHEBI:58273"/>
        <dbReference type="ChEBI" id="CHEBI:59776"/>
        <dbReference type="EC" id="2.2.1.1"/>
    </reaction>
</comment>
<feature type="domain" description="Transketolase-like pyrimidine-binding" evidence="17">
    <location>
        <begin position="353"/>
        <end position="524"/>
    </location>
</feature>
<evidence type="ECO:0000259" key="17">
    <source>
        <dbReference type="SMART" id="SM00861"/>
    </source>
</evidence>
<dbReference type="PROSITE" id="PS00802">
    <property type="entry name" value="TRANSKETOLASE_2"/>
    <property type="match status" value="1"/>
</dbReference>
<dbReference type="Pfam" id="PF22613">
    <property type="entry name" value="Transketolase_C_1"/>
    <property type="match status" value="1"/>
</dbReference>
<feature type="binding site" evidence="12">
    <location>
        <position position="472"/>
    </location>
    <ligand>
        <name>substrate</name>
    </ligand>
</feature>
<evidence type="ECO:0000256" key="15">
    <source>
        <dbReference type="PIRSR" id="PIRSR605478-5"/>
    </source>
</evidence>
<accession>A0A0J8GC70</accession>
<evidence type="ECO:0000256" key="7">
    <source>
        <dbReference type="ARBA" id="ARBA00022842"/>
    </source>
</evidence>
<name>A0A0J8GC70_9LIST</name>
<comment type="cofactor">
    <cofactor evidence="14">
        <name>Mg(2+)</name>
        <dbReference type="ChEBI" id="CHEBI:18420"/>
    </cofactor>
    <text evidence="14">Binds 1 Mg(2+) ion per subunit. Can also utilize other divalent metal cations, such as Ca(2+), Mn(2+) and Co(2+).</text>
</comment>
<dbReference type="Pfam" id="PF00456">
    <property type="entry name" value="Transketolase_N"/>
    <property type="match status" value="1"/>
</dbReference>
<dbReference type="SMART" id="SM00861">
    <property type="entry name" value="Transket_pyr"/>
    <property type="match status" value="1"/>
</dbReference>
<dbReference type="SUPFAM" id="SSF52518">
    <property type="entry name" value="Thiamin diphosphate-binding fold (THDP-binding)"/>
    <property type="match status" value="2"/>
</dbReference>
<dbReference type="SUPFAM" id="SSF52922">
    <property type="entry name" value="TK C-terminal domain-like"/>
    <property type="match status" value="1"/>
</dbReference>
<feature type="binding site" evidence="12">
    <location>
        <position position="519"/>
    </location>
    <ligand>
        <name>substrate</name>
    </ligand>
</feature>
<feature type="binding site" evidence="13">
    <location>
        <position position="436"/>
    </location>
    <ligand>
        <name>thiamine diphosphate</name>
        <dbReference type="ChEBI" id="CHEBI:58937"/>
    </ligand>
</feature>
<proteinExistence type="inferred from homology"/>
<dbReference type="Gene3D" id="3.40.50.970">
    <property type="match status" value="2"/>
</dbReference>
<sequence length="671" mass="72826">MKKTMDQQVIDNMRALSIDMIEKAKSGHPGMPMGAAPMAYMLFAKHLKFNPKNPNWFNRDRFVLSAGHGSALLYSALHLFGYDVSMEDLKAFRQFGSKTPGHPEYRFTAGVDATSGPLGQGIAMAAGMALAEAKMADSFNKENYDLVDHYTYAICGDGDLMEGVASEAASLAGHLGLGKLIVLYDSNDVSLDGELSASFSEDAAKRFGAYGWQVLQVCDGNNLALLQEKLVEAKADKERPTLIEVKTVIGYGAPNKGGSSACHGAPLGDAEANLAKENYGFTEAPFTVRQEVKDYLSNYRTRGAELESAWENVFSNYEALYPELAAEFKRVVSGELPENWDTDMPSFTEGEKVATRSASHKMINTLAASVPEFFGGSADLGCSNKTFIDDGEAFTKSKRGGRNIWFGVREFAMAAMLNGMALHGGLRVFGSTFFVFSDYMRPAIRMAALMKLPVTYVFTHDSIAVGEDGPTHEPIEHLASLRAMPGLSVLRPADAKETRVAWEEAMQNQDGPVALVLSRQDLPVLETAQETVTSGVKKGAYIVSPSEKEMPDAILIATGSEVSLAIAAQNELKSRHIDVSVVSLPSFDIFKQQSKAYQESVLPNAVRARFAIEAASTFGWHDIIGDAGEMLGIDHFGASAPAERLFEAFGFTKENVADRVQKLVEKAGVRV</sequence>
<dbReference type="InterPro" id="IPR055152">
    <property type="entry name" value="Transketolase-like_C_2"/>
</dbReference>
<dbReference type="PROSITE" id="PS00801">
    <property type="entry name" value="TRANSKETOLASE_1"/>
    <property type="match status" value="1"/>
</dbReference>
<feature type="binding site" evidence="13">
    <location>
        <position position="263"/>
    </location>
    <ligand>
        <name>thiamine diphosphate</name>
        <dbReference type="ChEBI" id="CHEBI:58937"/>
    </ligand>
</feature>
<dbReference type="GO" id="GO:0004802">
    <property type="term" value="F:transketolase activity"/>
    <property type="evidence" value="ECO:0007669"/>
    <property type="project" value="UniProtKB-UniRule"/>
</dbReference>
<feature type="binding site" evidence="14">
    <location>
        <position position="189"/>
    </location>
    <ligand>
        <name>Mg(2+)</name>
        <dbReference type="ChEBI" id="CHEBI:18420"/>
    </ligand>
</feature>
<dbReference type="InterPro" id="IPR005478">
    <property type="entry name" value="Transketolase_bac-like"/>
</dbReference>
<dbReference type="PATRIC" id="fig|1430899.3.peg.1150"/>
<comment type="similarity">
    <text evidence="1 16">Belongs to the transketolase family.</text>
</comment>
<dbReference type="RefSeq" id="WP_007476955.1">
    <property type="nucleotide sequence ID" value="NZ_KQ130613.1"/>
</dbReference>
<feature type="site" description="Important for catalytic activity" evidence="15">
    <location>
        <position position="28"/>
    </location>
</feature>
<dbReference type="AlphaFoldDB" id="A0A0J8GC70"/>
<keyword evidence="5 16" id="KW-0808">Transferase</keyword>
<feature type="binding site" evidence="13">
    <location>
        <begin position="116"/>
        <end position="118"/>
    </location>
    <ligand>
        <name>thiamine diphosphate</name>
        <dbReference type="ChEBI" id="CHEBI:58937"/>
    </ligand>
</feature>
<gene>
    <name evidence="18" type="ORF">X560_1116</name>
</gene>
<keyword evidence="16" id="KW-0106">Calcium</keyword>
<feature type="binding site" evidence="12">
    <location>
        <position position="263"/>
    </location>
    <ligand>
        <name>substrate</name>
    </ligand>
</feature>
<dbReference type="GO" id="GO:0006098">
    <property type="term" value="P:pentose-phosphate shunt"/>
    <property type="evidence" value="ECO:0007669"/>
    <property type="project" value="TreeGrafter"/>
</dbReference>
<dbReference type="PANTHER" id="PTHR43522">
    <property type="entry name" value="TRANSKETOLASE"/>
    <property type="match status" value="1"/>
</dbReference>
<keyword evidence="8 13" id="KW-0786">Thiamine pyrophosphate</keyword>
<organism evidence="18 19">
    <name type="scientific">Listeria fleischmannii 1991</name>
    <dbReference type="NCBI Taxonomy" id="1430899"/>
    <lineage>
        <taxon>Bacteria</taxon>
        <taxon>Bacillati</taxon>
        <taxon>Bacillota</taxon>
        <taxon>Bacilli</taxon>
        <taxon>Bacillales</taxon>
        <taxon>Listeriaceae</taxon>
        <taxon>Listeria</taxon>
    </lineage>
</organism>
<comment type="cofactor">
    <cofactor evidence="16">
        <name>Mg(2+)</name>
        <dbReference type="ChEBI" id="CHEBI:18420"/>
    </cofactor>
    <cofactor evidence="16">
        <name>Ca(2+)</name>
        <dbReference type="ChEBI" id="CHEBI:29108"/>
    </cofactor>
    <cofactor evidence="16">
        <name>Mn(2+)</name>
        <dbReference type="ChEBI" id="CHEBI:29035"/>
    </cofactor>
    <cofactor evidence="16">
        <name>Co(2+)</name>
        <dbReference type="ChEBI" id="CHEBI:48828"/>
    </cofactor>
    <text evidence="16">Binds 1 Mg(2+) ion per subunit. Can also utilize other divalent metal cations, such as Ca(2+), Mn(2+) and Co(2+).</text>
</comment>
<evidence type="ECO:0000256" key="14">
    <source>
        <dbReference type="PIRSR" id="PIRSR605478-4"/>
    </source>
</evidence>
<comment type="cofactor">
    <cofactor evidence="13">
        <name>thiamine diphosphate</name>
        <dbReference type="ChEBI" id="CHEBI:58937"/>
    </cofactor>
    <text evidence="13">Binds 1 thiamine pyrophosphate per subunit. During the reaction, the substrate forms a covalent intermediate with the cofactor.</text>
</comment>
<keyword evidence="6 14" id="KW-0479">Metal-binding</keyword>
<dbReference type="NCBIfam" id="TIGR00232">
    <property type="entry name" value="tktlase_bact"/>
    <property type="match status" value="1"/>
</dbReference>
<evidence type="ECO:0000256" key="3">
    <source>
        <dbReference type="ARBA" id="ARBA00013152"/>
    </source>
</evidence>
<comment type="caution">
    <text evidence="18">The sequence shown here is derived from an EMBL/GenBank/DDBJ whole genome shotgun (WGS) entry which is preliminary data.</text>
</comment>
<dbReference type="OrthoDB" id="8732661at2"/>
<dbReference type="FunFam" id="3.40.50.920:FF:000003">
    <property type="entry name" value="Transketolase"/>
    <property type="match status" value="1"/>
</dbReference>
<dbReference type="InterPro" id="IPR020826">
    <property type="entry name" value="Transketolase_BS"/>
</dbReference>
<dbReference type="Proteomes" id="UP000052258">
    <property type="component" value="Unassembled WGS sequence"/>
</dbReference>
<dbReference type="EMBL" id="AZHO01000011">
    <property type="protein sequence ID" value="KMT60190.1"/>
    <property type="molecule type" value="Genomic_DNA"/>
</dbReference>
<feature type="binding site" evidence="13">
    <location>
        <position position="158"/>
    </location>
    <ligand>
        <name>thiamine diphosphate</name>
        <dbReference type="ChEBI" id="CHEBI:58937"/>
    </ligand>
</feature>
<feature type="binding site" evidence="12">
    <location>
        <position position="28"/>
    </location>
    <ligand>
        <name>substrate</name>
    </ligand>
</feature>
<evidence type="ECO:0000256" key="5">
    <source>
        <dbReference type="ARBA" id="ARBA00022679"/>
    </source>
</evidence>
<feature type="binding site" evidence="12">
    <location>
        <position position="468"/>
    </location>
    <ligand>
        <name>substrate</name>
    </ligand>
</feature>
<dbReference type="Gene3D" id="3.40.50.920">
    <property type="match status" value="1"/>
</dbReference>
<protein>
    <recommendedName>
        <fullName evidence="4 10">Transketolase</fullName>
        <ecNumber evidence="3 10">2.2.1.1</ecNumber>
    </recommendedName>
</protein>
<evidence type="ECO:0000256" key="10">
    <source>
        <dbReference type="NCBIfam" id="TIGR00232"/>
    </source>
</evidence>
<evidence type="ECO:0000313" key="18">
    <source>
        <dbReference type="EMBL" id="KMT60190.1"/>
    </source>
</evidence>
<evidence type="ECO:0000256" key="4">
    <source>
        <dbReference type="ARBA" id="ARBA00016662"/>
    </source>
</evidence>
<dbReference type="InterPro" id="IPR009014">
    <property type="entry name" value="Transketo_C/PFOR_II"/>
</dbReference>
<evidence type="ECO:0000256" key="2">
    <source>
        <dbReference type="ARBA" id="ARBA00011738"/>
    </source>
</evidence>
<comment type="function">
    <text evidence="16">Catalyzes the transfer of a two-carbon ketol group from a ketose donor to an aldose acceptor, via a covalent intermediate with the cofactor thiamine pyrophosphate.</text>
</comment>
<feature type="site" description="Important for catalytic activity" evidence="15">
    <location>
        <position position="263"/>
    </location>
</feature>
<comment type="subunit">
    <text evidence="2 16">Homodimer.</text>
</comment>
<feature type="binding site" evidence="12">
    <location>
        <position position="356"/>
    </location>
    <ligand>
        <name>substrate</name>
    </ligand>
</feature>
<evidence type="ECO:0000256" key="9">
    <source>
        <dbReference type="ARBA" id="ARBA00049473"/>
    </source>
</evidence>
<dbReference type="EC" id="2.2.1.1" evidence="3 10"/>
<evidence type="ECO:0000256" key="8">
    <source>
        <dbReference type="ARBA" id="ARBA00023052"/>
    </source>
</evidence>
<feature type="binding site" evidence="13">
    <location>
        <position position="68"/>
    </location>
    <ligand>
        <name>thiamine diphosphate</name>
        <dbReference type="ChEBI" id="CHEBI:58937"/>
    </ligand>
</feature>
<dbReference type="Pfam" id="PF02779">
    <property type="entry name" value="Transket_pyr"/>
    <property type="match status" value="1"/>
</dbReference>
<dbReference type="InterPro" id="IPR049557">
    <property type="entry name" value="Transketolase_CS"/>
</dbReference>
<dbReference type="GO" id="GO:0046872">
    <property type="term" value="F:metal ion binding"/>
    <property type="evidence" value="ECO:0007669"/>
    <property type="project" value="UniProtKB-KW"/>
</dbReference>
<evidence type="ECO:0000256" key="13">
    <source>
        <dbReference type="PIRSR" id="PIRSR605478-3"/>
    </source>
</evidence>
<evidence type="ECO:0000256" key="12">
    <source>
        <dbReference type="PIRSR" id="PIRSR605478-2"/>
    </source>
</evidence>
<dbReference type="InterPro" id="IPR033247">
    <property type="entry name" value="Transketolase_fam"/>
</dbReference>
<reference evidence="18 19" key="1">
    <citation type="journal article" date="2015" name="Genome Biol. Evol.">
        <title>Comparative Genomics of Listeria Sensu Lato: Genus-Wide Differences in Evolutionary Dynamics and the Progressive Gain of Complex, Potentially Pathogenicity-Related Traits through Lateral Gene Transfer.</title>
        <authorList>
            <person name="Chiara M."/>
            <person name="Caruso M."/>
            <person name="D'Erchia A.M."/>
            <person name="Manzari C."/>
            <person name="Fraccalvieri R."/>
            <person name="Goffredo E."/>
            <person name="Latorre L."/>
            <person name="Miccolupo A."/>
            <person name="Padalino I."/>
            <person name="Santagada G."/>
            <person name="Chiocco D."/>
            <person name="Pesole G."/>
            <person name="Horner D.S."/>
            <person name="Parisi A."/>
        </authorList>
    </citation>
    <scope>NUCLEOTIDE SEQUENCE [LARGE SCALE GENOMIC DNA]</scope>
    <source>
        <strain evidence="18 19">1991</strain>
    </source>
</reference>